<name>A0A3S4F4H4_9PEZI</name>
<dbReference type="InterPro" id="IPR001360">
    <property type="entry name" value="Glyco_hydro_1"/>
</dbReference>
<accession>A0A3S4F4H4</accession>
<dbReference type="Gene3D" id="3.20.20.80">
    <property type="entry name" value="Glycosidases"/>
    <property type="match status" value="1"/>
</dbReference>
<proteinExistence type="predicted"/>
<gene>
    <name evidence="1" type="ORF">TT172_LOCUS9298</name>
</gene>
<organism evidence="1 2">
    <name type="scientific">Thermothielavioides terrestris</name>
    <dbReference type="NCBI Taxonomy" id="2587410"/>
    <lineage>
        <taxon>Eukaryota</taxon>
        <taxon>Fungi</taxon>
        <taxon>Dikarya</taxon>
        <taxon>Ascomycota</taxon>
        <taxon>Pezizomycotina</taxon>
        <taxon>Sordariomycetes</taxon>
        <taxon>Sordariomycetidae</taxon>
        <taxon>Sordariales</taxon>
        <taxon>Chaetomiaceae</taxon>
        <taxon>Thermothielavioides</taxon>
    </lineage>
</organism>
<dbReference type="EMBL" id="OUUZ01000018">
    <property type="protein sequence ID" value="SPQ26879.1"/>
    <property type="molecule type" value="Genomic_DNA"/>
</dbReference>
<dbReference type="Proteomes" id="UP000289323">
    <property type="component" value="Unassembled WGS sequence"/>
</dbReference>
<dbReference type="AlphaFoldDB" id="A0A3S4F4H4"/>
<dbReference type="InterPro" id="IPR017853">
    <property type="entry name" value="GH"/>
</dbReference>
<sequence length="112" mass="12264">MCSKATWNFQLGSVQANGWASGVASSVSYPAVAPGTGSGPTRCARTSRAPVYCQDYLAEKLRAVWDNSVNVVGALAWRFADNNEFGSYVDRYDMQAVNRTDGALRRTYKRSI</sequence>
<evidence type="ECO:0000313" key="2">
    <source>
        <dbReference type="Proteomes" id="UP000289323"/>
    </source>
</evidence>
<protein>
    <submittedName>
        <fullName evidence="1">F4186579-abfa-4ee0-aac6-0879130b74a3</fullName>
    </submittedName>
</protein>
<dbReference type="SUPFAM" id="SSF51445">
    <property type="entry name" value="(Trans)glycosidases"/>
    <property type="match status" value="1"/>
</dbReference>
<reference evidence="1 2" key="1">
    <citation type="submission" date="2018-04" db="EMBL/GenBank/DDBJ databases">
        <authorList>
            <person name="Huttner S."/>
            <person name="Dainat J."/>
        </authorList>
    </citation>
    <scope>NUCLEOTIDE SEQUENCE [LARGE SCALE GENOMIC DNA]</scope>
</reference>
<evidence type="ECO:0000313" key="1">
    <source>
        <dbReference type="EMBL" id="SPQ26879.1"/>
    </source>
</evidence>
<dbReference type="Pfam" id="PF00232">
    <property type="entry name" value="Glyco_hydro_1"/>
    <property type="match status" value="1"/>
</dbReference>